<feature type="region of interest" description="Disordered" evidence="4">
    <location>
        <begin position="659"/>
        <end position="729"/>
    </location>
</feature>
<evidence type="ECO:0000313" key="7">
    <source>
        <dbReference type="Proteomes" id="UP000193920"/>
    </source>
</evidence>
<protein>
    <recommendedName>
        <fullName evidence="3">Protein kintoun</fullName>
    </recommendedName>
    <alternativeName>
        <fullName evidence="3">Dynein assembly factor 2, axonemal homolog</fullName>
    </alternativeName>
</protein>
<feature type="compositionally biased region" description="Basic and acidic residues" evidence="4">
    <location>
        <begin position="828"/>
        <end position="839"/>
    </location>
</feature>
<dbReference type="PANTHER" id="PTHR22997:SF3">
    <property type="entry name" value="PROTEIN KINTOUN"/>
    <property type="match status" value="1"/>
</dbReference>
<feature type="compositionally biased region" description="Basic and acidic residues" evidence="4">
    <location>
        <begin position="611"/>
        <end position="622"/>
    </location>
</feature>
<dbReference type="Pfam" id="PF18201">
    <property type="entry name" value="PIH1_CS"/>
    <property type="match status" value="1"/>
</dbReference>
<dbReference type="GO" id="GO:0120293">
    <property type="term" value="C:dynein axonemal particle"/>
    <property type="evidence" value="ECO:0007669"/>
    <property type="project" value="UniProtKB-SubCell"/>
</dbReference>
<feature type="compositionally biased region" description="Low complexity" evidence="4">
    <location>
        <begin position="840"/>
        <end position="852"/>
    </location>
</feature>
<dbReference type="InterPro" id="IPR050734">
    <property type="entry name" value="PIH1/Kintoun_subfamily"/>
</dbReference>
<feature type="compositionally biased region" description="Basic and acidic residues" evidence="4">
    <location>
        <begin position="267"/>
        <end position="282"/>
    </location>
</feature>
<feature type="compositionally biased region" description="Basic and acidic residues" evidence="4">
    <location>
        <begin position="679"/>
        <end position="699"/>
    </location>
</feature>
<evidence type="ECO:0000256" key="2">
    <source>
        <dbReference type="ARBA" id="ARBA00024190"/>
    </source>
</evidence>
<dbReference type="PROSITE" id="PS51203">
    <property type="entry name" value="CS"/>
    <property type="match status" value="1"/>
</dbReference>
<organism evidence="6 7">
    <name type="scientific">Neocallimastix californiae</name>
    <dbReference type="NCBI Taxonomy" id="1754190"/>
    <lineage>
        <taxon>Eukaryota</taxon>
        <taxon>Fungi</taxon>
        <taxon>Fungi incertae sedis</taxon>
        <taxon>Chytridiomycota</taxon>
        <taxon>Chytridiomycota incertae sedis</taxon>
        <taxon>Neocallimastigomycetes</taxon>
        <taxon>Neocallimastigales</taxon>
        <taxon>Neocallimastigaceae</taxon>
        <taxon>Neocallimastix</taxon>
    </lineage>
</organism>
<comment type="caution">
    <text evidence="6">The sequence shown here is derived from an EMBL/GenBank/DDBJ whole genome shotgun (WGS) entry which is preliminary data.</text>
</comment>
<feature type="compositionally biased region" description="Low complexity" evidence="4">
    <location>
        <begin position="283"/>
        <end position="297"/>
    </location>
</feature>
<evidence type="ECO:0000313" key="6">
    <source>
        <dbReference type="EMBL" id="ORY61076.1"/>
    </source>
</evidence>
<dbReference type="InterPro" id="IPR034727">
    <property type="entry name" value="Kintoun"/>
</dbReference>
<proteinExistence type="inferred from homology"/>
<feature type="compositionally biased region" description="Low complexity" evidence="4">
    <location>
        <begin position="701"/>
        <end position="724"/>
    </location>
</feature>
<evidence type="ECO:0000259" key="5">
    <source>
        <dbReference type="PROSITE" id="PS51203"/>
    </source>
</evidence>
<feature type="domain" description="CS" evidence="5">
    <location>
        <begin position="341"/>
        <end position="427"/>
    </location>
</feature>
<name>A0A1Y2DPN6_9FUNG</name>
<reference evidence="6 7" key="1">
    <citation type="submission" date="2016-08" db="EMBL/GenBank/DDBJ databases">
        <title>A Parts List for Fungal Cellulosomes Revealed by Comparative Genomics.</title>
        <authorList>
            <consortium name="DOE Joint Genome Institute"/>
            <person name="Haitjema C.H."/>
            <person name="Gilmore S.P."/>
            <person name="Henske J.K."/>
            <person name="Solomon K.V."/>
            <person name="De Groot R."/>
            <person name="Kuo A."/>
            <person name="Mondo S.J."/>
            <person name="Salamov A.A."/>
            <person name="Labutti K."/>
            <person name="Zhao Z."/>
            <person name="Chiniquy J."/>
            <person name="Barry K."/>
            <person name="Brewer H.M."/>
            <person name="Purvine S.O."/>
            <person name="Wright A.T."/>
            <person name="Boxma B."/>
            <person name="Van Alen T."/>
            <person name="Hackstein J.H."/>
            <person name="Baker S.E."/>
            <person name="Grigoriev I.V."/>
            <person name="O'Malley M.A."/>
        </authorList>
    </citation>
    <scope>NUCLEOTIDE SEQUENCE [LARGE SCALE GENOMIC DNA]</scope>
    <source>
        <strain evidence="6 7">G1</strain>
    </source>
</reference>
<dbReference type="GO" id="GO:0070286">
    <property type="term" value="P:axonemal dynein complex assembly"/>
    <property type="evidence" value="ECO:0007669"/>
    <property type="project" value="UniProtKB-UniRule"/>
</dbReference>
<comment type="similarity">
    <text evidence="3">Belongs to the PIH1 family. Kintoun subfamily.</text>
</comment>
<feature type="compositionally biased region" description="Basic and acidic residues" evidence="4">
    <location>
        <begin position="490"/>
        <end position="502"/>
    </location>
</feature>
<keyword evidence="1 3" id="KW-0963">Cytoplasm</keyword>
<feature type="region of interest" description="Disordered" evidence="4">
    <location>
        <begin position="246"/>
        <end position="304"/>
    </location>
</feature>
<dbReference type="InterPro" id="IPR007052">
    <property type="entry name" value="CS_dom"/>
</dbReference>
<comment type="subcellular location">
    <subcellularLocation>
        <location evidence="3">Cytoplasm</location>
    </subcellularLocation>
    <subcellularLocation>
        <location evidence="2">Dynein axonemal particle</location>
    </subcellularLocation>
</comment>
<feature type="region of interest" description="Disordered" evidence="4">
    <location>
        <begin position="457"/>
        <end position="502"/>
    </location>
</feature>
<dbReference type="PANTHER" id="PTHR22997">
    <property type="entry name" value="PIH1 DOMAIN-CONTAINING PROTEIN 1"/>
    <property type="match status" value="1"/>
</dbReference>
<dbReference type="CDD" id="cd00298">
    <property type="entry name" value="ACD_sHsps_p23-like"/>
    <property type="match status" value="1"/>
</dbReference>
<feature type="compositionally biased region" description="Basic and acidic residues" evidence="4">
    <location>
        <begin position="469"/>
        <end position="483"/>
    </location>
</feature>
<evidence type="ECO:0000256" key="4">
    <source>
        <dbReference type="SAM" id="MobiDB-lite"/>
    </source>
</evidence>
<feature type="region of interest" description="Disordered" evidence="4">
    <location>
        <begin position="770"/>
        <end position="863"/>
    </location>
</feature>
<sequence length="879" mass="101927">MMGKDDFKITREEFNKFKDAMKKDEFKKLFFDYLDEISDPKNRQKYEEEIALLEKERGNNIRWVKPEGQFVVKTKYDKNQKKTPLIQSPQRQKTIDMSDGNSSFARLEIKPGMKVFINICQSPEIKDAMLQKSNVTKNNARGQNWSIPYSLTYGRNDKDKANNECVVYDCIFSPNTIRMSSNYRFKELIIMTAIEGVERQFNVKLEKKYKIPKMKCKGTPQDTVIREKSKEEVKGETSQEFIERLYKENKNSEKEKSSSSSSSSSLKDTKISNDHNHNKDINKNNNKTNVNSAMNKNVNKKEEQKKKPLIEEIGENESIPKIETPKYKIVHRGEIQISNFVNDRQHTHNNRPTSLLITIDLPNMVRQSEADLEISENMLDLYVKDKYKLNIKLPYEIIEDEGTATFDRKNRKLVLNLPVVPQKELLVETSNDDNVPIEVIDENGNPIKDEDINKTTNFTLEENQSSIDNDDHNDKEKDRREGGGDEGDEKNEKKVKEKEKDEEVDYTKKITDYAVVFYENSKIPKAKIHQTKEQLEILLYIPEVILSTISTKFLGNTFYLEAQSQQDHQLYQYLIKLADQVNIEECGFMVVDAPKEEEEEEESRKSKSKGKGKEEEKEKENKSGIPETVKAVKCLIHKKKFEWWSNNVFEIRPKLTTTTTTTTENTTINTSMDTLTNHQQEKEKENKEENREENDHDNDNANDNTNDIDNANNNDNDNGKDNSNIPTPEKKKFKDYIYKDGETDTELFEFKEKIFLTELFVNKLDDYLTKQEKQPKSKKENNEMPDWLREAIHPSSSSKKKKENGNGDSSNKVIELTEDQLTATTTTGKDKGNENENENKTTTTEASSEATNHASDKVTEPEITLESNAMIFDLDDIDF</sequence>
<dbReference type="STRING" id="1754190.A0A1Y2DPN6"/>
<feature type="compositionally biased region" description="Basic and acidic residues" evidence="4">
    <location>
        <begin position="770"/>
        <end position="792"/>
    </location>
</feature>
<comment type="function">
    <text evidence="3">Required for cytoplasmic pre-assembly of axonemal dyneins, thereby playing a central role in motility in cilia and flagella. Involved in pre-assembly of dynein arm complexes in the cytoplasm before intraflagellar transport loads them for the ciliary compartment.</text>
</comment>
<dbReference type="EMBL" id="MCOG01000060">
    <property type="protein sequence ID" value="ORY61076.1"/>
    <property type="molecule type" value="Genomic_DNA"/>
</dbReference>
<dbReference type="HAMAP" id="MF_03069">
    <property type="entry name" value="Kintoun"/>
    <property type="match status" value="1"/>
</dbReference>
<dbReference type="InterPro" id="IPR012981">
    <property type="entry name" value="PIH1_N"/>
</dbReference>
<accession>A0A1Y2DPN6</accession>
<gene>
    <name evidence="6" type="ORF">LY90DRAFT_668544</name>
</gene>
<feature type="region of interest" description="Disordered" evidence="4">
    <location>
        <begin position="594"/>
        <end position="623"/>
    </location>
</feature>
<feature type="compositionally biased region" description="Basic and acidic residues" evidence="4">
    <location>
        <begin position="246"/>
        <end position="257"/>
    </location>
</feature>
<dbReference type="Proteomes" id="UP000193920">
    <property type="component" value="Unassembled WGS sequence"/>
</dbReference>
<dbReference type="AlphaFoldDB" id="A0A1Y2DPN6"/>
<evidence type="ECO:0000256" key="1">
    <source>
        <dbReference type="ARBA" id="ARBA00022490"/>
    </source>
</evidence>
<feature type="compositionally biased region" description="Low complexity" evidence="4">
    <location>
        <begin position="659"/>
        <end position="670"/>
    </location>
</feature>
<keyword evidence="7" id="KW-1185">Reference proteome</keyword>
<dbReference type="InterPro" id="IPR008978">
    <property type="entry name" value="HSP20-like_chaperone"/>
</dbReference>
<dbReference type="InterPro" id="IPR041442">
    <property type="entry name" value="PIH1D1/2/3_CS-like"/>
</dbReference>
<dbReference type="SUPFAM" id="SSF49764">
    <property type="entry name" value="HSP20-like chaperones"/>
    <property type="match status" value="1"/>
</dbReference>
<feature type="compositionally biased region" description="Polar residues" evidence="4">
    <location>
        <begin position="457"/>
        <end position="467"/>
    </location>
</feature>
<dbReference type="OrthoDB" id="5135119at2759"/>
<dbReference type="GO" id="GO:0060285">
    <property type="term" value="P:cilium-dependent cell motility"/>
    <property type="evidence" value="ECO:0007669"/>
    <property type="project" value="UniProtKB-UniRule"/>
</dbReference>
<dbReference type="Pfam" id="PF08190">
    <property type="entry name" value="PIH1"/>
    <property type="match status" value="2"/>
</dbReference>
<evidence type="ECO:0000256" key="3">
    <source>
        <dbReference type="HAMAP-Rule" id="MF_03069"/>
    </source>
</evidence>